<dbReference type="EMBL" id="CP002394">
    <property type="protein sequence ID" value="ADU28727.1"/>
    <property type="molecule type" value="Genomic_DNA"/>
</dbReference>
<evidence type="ECO:0000256" key="1">
    <source>
        <dbReference type="SAM" id="Phobius"/>
    </source>
</evidence>
<dbReference type="OrthoDB" id="2941973at2"/>
<dbReference type="HOGENOM" id="CLU_2912671_0_0_9"/>
<evidence type="ECO:0000313" key="2">
    <source>
        <dbReference type="EMBL" id="ADU28727.1"/>
    </source>
</evidence>
<protein>
    <submittedName>
        <fullName evidence="2">Uncharacterized protein</fullName>
    </submittedName>
</protein>
<evidence type="ECO:0000313" key="3">
    <source>
        <dbReference type="Proteomes" id="UP000001401"/>
    </source>
</evidence>
<sequence length="61" mass="7043" precursor="true">MTMLLFVALALGVVMITALELTESSTYGRGMKPFLREFKKALYFILPLFVLALIIYYIFLF</sequence>
<name>E6TWP4_EVAC2</name>
<feature type="transmembrane region" description="Helical" evidence="1">
    <location>
        <begin position="42"/>
        <end position="60"/>
    </location>
</feature>
<dbReference type="Proteomes" id="UP000001401">
    <property type="component" value="Chromosome"/>
</dbReference>
<dbReference type="RefSeq" id="WP_013487068.1">
    <property type="nucleotide sequence ID" value="NC_014829.1"/>
</dbReference>
<accession>E6TWP4</accession>
<dbReference type="AlphaFoldDB" id="E6TWP4"/>
<keyword evidence="1" id="KW-0472">Membrane</keyword>
<dbReference type="STRING" id="649639.Bcell_0445"/>
<reference evidence="2 3" key="1">
    <citation type="submission" date="2010-12" db="EMBL/GenBank/DDBJ databases">
        <title>Complete sequence of Bacillus cellulosilyticus DSM 2522.</title>
        <authorList>
            <consortium name="US DOE Joint Genome Institute"/>
            <person name="Lucas S."/>
            <person name="Copeland A."/>
            <person name="Lapidus A."/>
            <person name="Cheng J.-F."/>
            <person name="Bruce D."/>
            <person name="Goodwin L."/>
            <person name="Pitluck S."/>
            <person name="Chertkov O."/>
            <person name="Detter J.C."/>
            <person name="Han C."/>
            <person name="Tapia R."/>
            <person name="Land M."/>
            <person name="Hauser L."/>
            <person name="Jeffries C."/>
            <person name="Kyrpides N."/>
            <person name="Ivanova N."/>
            <person name="Mikhailova N."/>
            <person name="Brumm P."/>
            <person name="Mead D."/>
            <person name="Woyke T."/>
        </authorList>
    </citation>
    <scope>NUCLEOTIDE SEQUENCE [LARGE SCALE GENOMIC DNA]</scope>
    <source>
        <strain evidence="3">ATCC 21833 / DSM 2522 / FERM P-1141 / JCM 9156 / N-4</strain>
    </source>
</reference>
<gene>
    <name evidence="2" type="ordered locus">Bcell_0445</name>
</gene>
<keyword evidence="3" id="KW-1185">Reference proteome</keyword>
<dbReference type="KEGG" id="bco:Bcell_0445"/>
<proteinExistence type="predicted"/>
<organism evidence="2 3">
    <name type="scientific">Evansella cellulosilytica (strain ATCC 21833 / DSM 2522 / FERM P-1141 / JCM 9156 / N-4)</name>
    <name type="common">Bacillus cellulosilyticus</name>
    <dbReference type="NCBI Taxonomy" id="649639"/>
    <lineage>
        <taxon>Bacteria</taxon>
        <taxon>Bacillati</taxon>
        <taxon>Bacillota</taxon>
        <taxon>Bacilli</taxon>
        <taxon>Bacillales</taxon>
        <taxon>Bacillaceae</taxon>
        <taxon>Evansella</taxon>
    </lineage>
</organism>
<keyword evidence="1" id="KW-0812">Transmembrane</keyword>
<keyword evidence="1" id="KW-1133">Transmembrane helix</keyword>